<evidence type="ECO:0000256" key="6">
    <source>
        <dbReference type="ARBA" id="ARBA00023136"/>
    </source>
</evidence>
<keyword evidence="3" id="KW-0618">Plastoquinone</keyword>
<dbReference type="AlphaFoldDB" id="A0A9D4Z2U9"/>
<dbReference type="Pfam" id="PF11909">
    <property type="entry name" value="NdhN"/>
    <property type="match status" value="1"/>
</dbReference>
<organism evidence="7 8">
    <name type="scientific">Adiantum capillus-veneris</name>
    <name type="common">Maidenhair fern</name>
    <dbReference type="NCBI Taxonomy" id="13818"/>
    <lineage>
        <taxon>Eukaryota</taxon>
        <taxon>Viridiplantae</taxon>
        <taxon>Streptophyta</taxon>
        <taxon>Embryophyta</taxon>
        <taxon>Tracheophyta</taxon>
        <taxon>Polypodiopsida</taxon>
        <taxon>Polypodiidae</taxon>
        <taxon>Polypodiales</taxon>
        <taxon>Pteridineae</taxon>
        <taxon>Pteridaceae</taxon>
        <taxon>Vittarioideae</taxon>
        <taxon>Adiantum</taxon>
    </lineage>
</organism>
<evidence type="ECO:0000256" key="4">
    <source>
        <dbReference type="ARBA" id="ARBA00022967"/>
    </source>
</evidence>
<evidence type="ECO:0000313" key="7">
    <source>
        <dbReference type="EMBL" id="KAI5060203.1"/>
    </source>
</evidence>
<proteinExistence type="predicted"/>
<name>A0A9D4Z2U9_ADICA</name>
<comment type="caution">
    <text evidence="7">The sequence shown here is derived from an EMBL/GenBank/DDBJ whole genome shotgun (WGS) entry which is preliminary data.</text>
</comment>
<dbReference type="PANTHER" id="PTHR35515:SF1">
    <property type="entry name" value="NAD(P)H-QUINONE OXIDOREDUCTASE SUBUNIT N, CHLOROPLASTIC"/>
    <property type="match status" value="1"/>
</dbReference>
<keyword evidence="5" id="KW-0520">NAD</keyword>
<evidence type="ECO:0000256" key="2">
    <source>
        <dbReference type="ARBA" id="ARBA00022857"/>
    </source>
</evidence>
<keyword evidence="1" id="KW-0874">Quinone</keyword>
<keyword evidence="4" id="KW-1278">Translocase</keyword>
<dbReference type="GO" id="GO:0048038">
    <property type="term" value="F:quinone binding"/>
    <property type="evidence" value="ECO:0007669"/>
    <property type="project" value="UniProtKB-KW"/>
</dbReference>
<evidence type="ECO:0000256" key="1">
    <source>
        <dbReference type="ARBA" id="ARBA00022719"/>
    </source>
</evidence>
<reference evidence="7" key="1">
    <citation type="submission" date="2021-01" db="EMBL/GenBank/DDBJ databases">
        <title>Adiantum capillus-veneris genome.</title>
        <authorList>
            <person name="Fang Y."/>
            <person name="Liao Q."/>
        </authorList>
    </citation>
    <scope>NUCLEOTIDE SEQUENCE</scope>
    <source>
        <strain evidence="7">H3</strain>
        <tissue evidence="7">Leaf</tissue>
    </source>
</reference>
<evidence type="ECO:0000256" key="3">
    <source>
        <dbReference type="ARBA" id="ARBA00022957"/>
    </source>
</evidence>
<keyword evidence="8" id="KW-1185">Reference proteome</keyword>
<dbReference type="Proteomes" id="UP000886520">
    <property type="component" value="Chromosome 24"/>
</dbReference>
<accession>A0A9D4Z2U9</accession>
<keyword evidence="2" id="KW-0521">NADP</keyword>
<evidence type="ECO:0000256" key="5">
    <source>
        <dbReference type="ARBA" id="ARBA00023027"/>
    </source>
</evidence>
<protein>
    <recommendedName>
        <fullName evidence="9">NAD(P)H-quinone oxidoreductase subunit N, chloroplastic</fullName>
    </recommendedName>
</protein>
<dbReference type="EMBL" id="JABFUD020000024">
    <property type="protein sequence ID" value="KAI5060203.1"/>
    <property type="molecule type" value="Genomic_DNA"/>
</dbReference>
<sequence length="262" mass="28814">MAALQTAPNGRLLLPVSSNPSSSIAISKSCRAACASKSTPANASSCRNSSIYGLCKRGAITRQRAALLAYCPFAGGTMVVPSRRGPRGRTVVCGLEFKDFIGGDLLGFDLDQWEADVENHKAIAFYPPHEGGVEGRYASRLRVRGYHFLDLTARGLGDVEAYLSKVHAVRPPHLGKQKIVRWYYPPEVDYRLSLIPEDSKGLVVWILEAKVLSKAELQYLALLPTLQPRVRVIAECGTWRKVRWKPLKEIAGLELPASSNQQ</sequence>
<evidence type="ECO:0000313" key="8">
    <source>
        <dbReference type="Proteomes" id="UP000886520"/>
    </source>
</evidence>
<dbReference type="GO" id="GO:0016655">
    <property type="term" value="F:oxidoreductase activity, acting on NAD(P)H, quinone or similar compound as acceptor"/>
    <property type="evidence" value="ECO:0007669"/>
    <property type="project" value="InterPro"/>
</dbReference>
<gene>
    <name evidence="7" type="ORF">GOP47_0024623</name>
</gene>
<dbReference type="OrthoDB" id="2013402at2759"/>
<keyword evidence="6" id="KW-0472">Membrane</keyword>
<dbReference type="InterPro" id="IPR020874">
    <property type="entry name" value="NAD(P)H-quinone_OxRdtase_su_N"/>
</dbReference>
<dbReference type="GO" id="GO:0016020">
    <property type="term" value="C:membrane"/>
    <property type="evidence" value="ECO:0007669"/>
    <property type="project" value="InterPro"/>
</dbReference>
<dbReference type="PANTHER" id="PTHR35515">
    <property type="entry name" value="NAD(P)H-QUINONE OXIDOREDUCTASE SUBUNIT N, CHLOROPLASTIC"/>
    <property type="match status" value="1"/>
</dbReference>
<evidence type="ECO:0008006" key="9">
    <source>
        <dbReference type="Google" id="ProtNLM"/>
    </source>
</evidence>